<feature type="domain" description="BESS" evidence="2">
    <location>
        <begin position="23"/>
        <end position="62"/>
    </location>
</feature>
<evidence type="ECO:0000259" key="2">
    <source>
        <dbReference type="PROSITE" id="PS51031"/>
    </source>
</evidence>
<name>A0A833W0U4_9HYME</name>
<sequence>MKDTINKDTQNNYDQVYLAPEGKSSIELFFDSMAQTVKRLPPKAQADIKMNICKIVTEAELKYSGRNIPQSTQQFIAPPGMIPKLVLIPCNMIDGQNNKD</sequence>
<dbReference type="AlphaFoldDB" id="A0A833W0U4"/>
<reference evidence="3" key="1">
    <citation type="submission" date="2019-11" db="EMBL/GenBank/DDBJ databases">
        <title>The nuclear and mitochondrial genomes of Frieseomelitta varia - a highly eusocial stingless bee (Meliponini) with a permanently sterile worker caste.</title>
        <authorList>
            <person name="Freitas F.C.P."/>
            <person name="Lourenco A.P."/>
            <person name="Nunes F.M.F."/>
            <person name="Paschoal A.R."/>
            <person name="Abreu F.C.P."/>
            <person name="Barbin F.O."/>
            <person name="Bataglia L."/>
            <person name="Cardoso-Junior C.A.M."/>
            <person name="Cervoni M.S."/>
            <person name="Silva S.R."/>
            <person name="Dalarmi F."/>
            <person name="Del Lama M.A."/>
            <person name="Depintor T.S."/>
            <person name="Ferreira K.M."/>
            <person name="Goria P.S."/>
            <person name="Jaskot M.C."/>
            <person name="Lago D.C."/>
            <person name="Luna-Lucena D."/>
            <person name="Moda L.M."/>
            <person name="Nascimento L."/>
            <person name="Pedrino M."/>
            <person name="Rabico F.O."/>
            <person name="Sanches F.C."/>
            <person name="Santos D.E."/>
            <person name="Santos C.G."/>
            <person name="Vieira J."/>
            <person name="Lopes T.F."/>
            <person name="Barchuk A.R."/>
            <person name="Hartfelder K."/>
            <person name="Simoes Z.L.P."/>
            <person name="Bitondi M.M.G."/>
            <person name="Pinheiro D.G."/>
        </authorList>
    </citation>
    <scope>NUCLEOTIDE SEQUENCE</scope>
    <source>
        <strain evidence="3">USP_RPSP 00005682</strain>
        <tissue evidence="3">Whole individual</tissue>
    </source>
</reference>
<dbReference type="EMBL" id="WNWW01000131">
    <property type="protein sequence ID" value="KAF3430045.1"/>
    <property type="molecule type" value="Genomic_DNA"/>
</dbReference>
<gene>
    <name evidence="3" type="ORF">E2986_11665</name>
</gene>
<dbReference type="GO" id="GO:0005634">
    <property type="term" value="C:nucleus"/>
    <property type="evidence" value="ECO:0007669"/>
    <property type="project" value="UniProtKB-SubCell"/>
</dbReference>
<evidence type="ECO:0000313" key="3">
    <source>
        <dbReference type="EMBL" id="KAF3430045.1"/>
    </source>
</evidence>
<evidence type="ECO:0000256" key="1">
    <source>
        <dbReference type="PROSITE-ProRule" id="PRU00371"/>
    </source>
</evidence>
<dbReference type="Proteomes" id="UP000655588">
    <property type="component" value="Unassembled WGS sequence"/>
</dbReference>
<protein>
    <recommendedName>
        <fullName evidence="2">BESS domain-containing protein</fullName>
    </recommendedName>
</protein>
<dbReference type="GO" id="GO:0003677">
    <property type="term" value="F:DNA binding"/>
    <property type="evidence" value="ECO:0007669"/>
    <property type="project" value="InterPro"/>
</dbReference>
<keyword evidence="4" id="KW-1185">Reference proteome</keyword>
<accession>A0A833W0U4</accession>
<dbReference type="PROSITE" id="PS51031">
    <property type="entry name" value="BESS"/>
    <property type="match status" value="1"/>
</dbReference>
<evidence type="ECO:0000313" key="4">
    <source>
        <dbReference type="Proteomes" id="UP000655588"/>
    </source>
</evidence>
<organism evidence="3 4">
    <name type="scientific">Frieseomelitta varia</name>
    <dbReference type="NCBI Taxonomy" id="561572"/>
    <lineage>
        <taxon>Eukaryota</taxon>
        <taxon>Metazoa</taxon>
        <taxon>Ecdysozoa</taxon>
        <taxon>Arthropoda</taxon>
        <taxon>Hexapoda</taxon>
        <taxon>Insecta</taxon>
        <taxon>Pterygota</taxon>
        <taxon>Neoptera</taxon>
        <taxon>Endopterygota</taxon>
        <taxon>Hymenoptera</taxon>
        <taxon>Apocrita</taxon>
        <taxon>Aculeata</taxon>
        <taxon>Apoidea</taxon>
        <taxon>Anthophila</taxon>
        <taxon>Apidae</taxon>
        <taxon>Frieseomelitta</taxon>
    </lineage>
</organism>
<dbReference type="Pfam" id="PF02944">
    <property type="entry name" value="BESS"/>
    <property type="match status" value="1"/>
</dbReference>
<comment type="subcellular location">
    <subcellularLocation>
        <location evidence="1">Nucleus</location>
    </subcellularLocation>
</comment>
<proteinExistence type="predicted"/>
<comment type="caution">
    <text evidence="3">The sequence shown here is derived from an EMBL/GenBank/DDBJ whole genome shotgun (WGS) entry which is preliminary data.</text>
</comment>
<keyword evidence="1" id="KW-0539">Nucleus</keyword>
<dbReference type="InterPro" id="IPR004210">
    <property type="entry name" value="BESS_motif"/>
</dbReference>